<sequence>MKKFLVAIMVAFLSLSAMSSVSAHPRHHDSGGGDHDYKFTVKKELTISKRALKKYRDIDVALDEGFTGLVPGACVPNMGIHLIKPSRADDAKLHIKRPEILVYEPLKDGSYKLVAAEWYVPAEETDKTPVLFREKFQGPMDNHDGSKGQHYDLHAWLFKKNPDGMFTPENKRVSCEFAK</sequence>
<name>A0A7H8QDM2_9BACL</name>
<dbReference type="EMBL" id="CP051177">
    <property type="protein sequence ID" value="QKX51343.1"/>
    <property type="molecule type" value="Genomic_DNA"/>
</dbReference>
<evidence type="ECO:0000256" key="1">
    <source>
        <dbReference type="SAM" id="SignalP"/>
    </source>
</evidence>
<feature type="chain" id="PRO_5028884481" evidence="1">
    <location>
        <begin position="24"/>
        <end position="179"/>
    </location>
</feature>
<feature type="signal peptide" evidence="1">
    <location>
        <begin position="1"/>
        <end position="23"/>
    </location>
</feature>
<accession>A0A7H8QDM2</accession>
<reference evidence="2 3" key="1">
    <citation type="submission" date="2020-04" db="EMBL/GenBank/DDBJ databases">
        <authorList>
            <person name="Pajer P."/>
            <person name="Broz P."/>
        </authorList>
    </citation>
    <scope>NUCLEOTIDE SEQUENCE [LARGE SCALE GENOMIC DNA]</scope>
    <source>
        <strain evidence="3">NRL-ATB46093</strain>
    </source>
</reference>
<reference evidence="3" key="2">
    <citation type="submission" date="2020-06" db="EMBL/GenBank/DDBJ databases">
        <title>Isolation of Planomicrobium glaciei.</title>
        <authorList>
            <person name="Malisova L."/>
            <person name="Safrankova R."/>
            <person name="Jakubu V."/>
            <person name="Spanelova P."/>
        </authorList>
    </citation>
    <scope>NUCLEOTIDE SEQUENCE [LARGE SCALE GENOMIC DNA]</scope>
    <source>
        <strain evidence="3">NRL-ATB46093</strain>
    </source>
</reference>
<keyword evidence="1" id="KW-0732">Signal</keyword>
<proteinExistence type="predicted"/>
<gene>
    <name evidence="2" type="ORF">HF394_12580</name>
</gene>
<keyword evidence="3" id="KW-1185">Reference proteome</keyword>
<protein>
    <submittedName>
        <fullName evidence="2">Uncharacterized protein</fullName>
    </submittedName>
</protein>
<dbReference type="AlphaFoldDB" id="A0A7H8QDM2"/>
<dbReference type="RefSeq" id="WP_051413822.1">
    <property type="nucleotide sequence ID" value="NZ_CP051177.1"/>
</dbReference>
<dbReference type="Proteomes" id="UP000509222">
    <property type="component" value="Chromosome"/>
</dbReference>
<evidence type="ECO:0000313" key="2">
    <source>
        <dbReference type="EMBL" id="QKX51343.1"/>
    </source>
</evidence>
<evidence type="ECO:0000313" key="3">
    <source>
        <dbReference type="Proteomes" id="UP000509222"/>
    </source>
</evidence>
<organism evidence="2 3">
    <name type="scientific">Planococcus glaciei</name>
    <dbReference type="NCBI Taxonomy" id="459472"/>
    <lineage>
        <taxon>Bacteria</taxon>
        <taxon>Bacillati</taxon>
        <taxon>Bacillota</taxon>
        <taxon>Bacilli</taxon>
        <taxon>Bacillales</taxon>
        <taxon>Caryophanaceae</taxon>
        <taxon>Planococcus</taxon>
    </lineage>
</organism>